<dbReference type="InterPro" id="IPR036691">
    <property type="entry name" value="Endo/exonu/phosph_ase_sf"/>
</dbReference>
<organism evidence="2 3">
    <name type="scientific">Latimeria chalumnae</name>
    <name type="common">Coelacanth</name>
    <dbReference type="NCBI Taxonomy" id="7897"/>
    <lineage>
        <taxon>Eukaryota</taxon>
        <taxon>Metazoa</taxon>
        <taxon>Chordata</taxon>
        <taxon>Craniata</taxon>
        <taxon>Vertebrata</taxon>
        <taxon>Euteleostomi</taxon>
        <taxon>Coelacanthiformes</taxon>
        <taxon>Coelacanthidae</taxon>
        <taxon>Latimeria</taxon>
    </lineage>
</organism>
<dbReference type="AlphaFoldDB" id="H3A490"/>
<dbReference type="EMBL" id="AFYH01220034">
    <property type="status" value="NOT_ANNOTATED_CDS"/>
    <property type="molecule type" value="Genomic_DNA"/>
</dbReference>
<dbReference type="Pfam" id="PF03372">
    <property type="entry name" value="Exo_endo_phos"/>
    <property type="match status" value="1"/>
</dbReference>
<dbReference type="Proteomes" id="UP000008672">
    <property type="component" value="Unassembled WGS sequence"/>
</dbReference>
<reference evidence="3" key="1">
    <citation type="submission" date="2011-08" db="EMBL/GenBank/DDBJ databases">
        <title>The draft genome of Latimeria chalumnae.</title>
        <authorList>
            <person name="Di Palma F."/>
            <person name="Alfoldi J."/>
            <person name="Johnson J."/>
            <person name="Berlin A."/>
            <person name="Gnerre S."/>
            <person name="Jaffe D."/>
            <person name="MacCallum I."/>
            <person name="Young S."/>
            <person name="Walker B.J."/>
            <person name="Lander E."/>
            <person name="Lindblad-Toh K."/>
        </authorList>
    </citation>
    <scope>NUCLEOTIDE SEQUENCE [LARGE SCALE GENOMIC DNA]</scope>
    <source>
        <strain evidence="3">Wild caught</strain>
    </source>
</reference>
<dbReference type="InParanoid" id="H3A490"/>
<evidence type="ECO:0000313" key="3">
    <source>
        <dbReference type="Proteomes" id="UP000008672"/>
    </source>
</evidence>
<evidence type="ECO:0000259" key="1">
    <source>
        <dbReference type="Pfam" id="PF03372"/>
    </source>
</evidence>
<dbReference type="InterPro" id="IPR005135">
    <property type="entry name" value="Endo/exonuclease/phosphatase"/>
</dbReference>
<keyword evidence="3" id="KW-1185">Reference proteome</keyword>
<protein>
    <recommendedName>
        <fullName evidence="1">Endonuclease/exonuclease/phosphatase domain-containing protein</fullName>
    </recommendedName>
</protein>
<dbReference type="PANTHER" id="PTHR33710:SF64">
    <property type="entry name" value="ENDONUCLEASE_EXONUCLEASE_PHOSPHATASE DOMAIN-CONTAINING PROTEIN"/>
    <property type="match status" value="1"/>
</dbReference>
<feature type="domain" description="Endonuclease/exonuclease/phosphatase" evidence="1">
    <location>
        <begin position="43"/>
        <end position="139"/>
    </location>
</feature>
<dbReference type="GeneTree" id="ENSGT00950000183016"/>
<dbReference type="HOGENOM" id="CLU_000680_2_1_1"/>
<dbReference type="SUPFAM" id="SSF56219">
    <property type="entry name" value="DNase I-like"/>
    <property type="match status" value="1"/>
</dbReference>
<reference evidence="2" key="2">
    <citation type="submission" date="2025-08" db="UniProtKB">
        <authorList>
            <consortium name="Ensembl"/>
        </authorList>
    </citation>
    <scope>IDENTIFICATION</scope>
</reference>
<dbReference type="OMA" id="INTRPRW"/>
<dbReference type="eggNOG" id="ENOG502RZEF">
    <property type="taxonomic scope" value="Eukaryota"/>
</dbReference>
<dbReference type="STRING" id="7897.ENSLACP00000004461"/>
<dbReference type="Gene3D" id="3.60.10.10">
    <property type="entry name" value="Endonuclease/exonuclease/phosphatase"/>
    <property type="match status" value="1"/>
</dbReference>
<evidence type="ECO:0000313" key="2">
    <source>
        <dbReference type="Ensembl" id="ENSLACP00000004461.1"/>
    </source>
</evidence>
<dbReference type="Ensembl" id="ENSLACT00000004500.1">
    <property type="protein sequence ID" value="ENSLACP00000004461.1"/>
    <property type="gene ID" value="ENSLACG00000003970.1"/>
</dbReference>
<dbReference type="PANTHER" id="PTHR33710">
    <property type="entry name" value="BNAC02G09200D PROTEIN"/>
    <property type="match status" value="1"/>
</dbReference>
<name>H3A490_LATCH</name>
<reference evidence="2" key="3">
    <citation type="submission" date="2025-09" db="UniProtKB">
        <authorList>
            <consortium name="Ensembl"/>
        </authorList>
    </citation>
    <scope>IDENTIFICATION</scope>
</reference>
<proteinExistence type="predicted"/>
<accession>H3A490</accession>
<sequence length="312" mass="35577">DGRYVIVHGIVYQMPVTFISIYAPNIDTPSFVQDFLLQLTQYPMPWIIGGDFNCVLDNEIDRRSKNPGKGSLMAKAFSTMMTDYNLVDIWRFCYPTSQVYSFHSRVYNSFSRLDWCLISRSLIPMVKHTEYLPRSISDHSPLILDLNGLKGINTRPRWRLNLLTMPSFLTKIKVALQDYLNLNNGSVSSPSSLWEALKITIRGQIISFSSALSKRRQQECLDLEVELKQLENKFYKTKSDIAKKIAEIQHRLNAISTSKAECSILGSRSRFYAQGDKPAQLFSTALQAAKGFLQVWHWVSTAQGGSLLYPDI</sequence>
<dbReference type="GO" id="GO:0003824">
    <property type="term" value="F:catalytic activity"/>
    <property type="evidence" value="ECO:0007669"/>
    <property type="project" value="InterPro"/>
</dbReference>